<dbReference type="Proteomes" id="UP000319818">
    <property type="component" value="Unassembled WGS sequence"/>
</dbReference>
<evidence type="ECO:0000313" key="2">
    <source>
        <dbReference type="EMBL" id="TQM36353.1"/>
    </source>
</evidence>
<organism evidence="2 3">
    <name type="scientific">Pseudonocardia cypriaca</name>
    <dbReference type="NCBI Taxonomy" id="882449"/>
    <lineage>
        <taxon>Bacteria</taxon>
        <taxon>Bacillati</taxon>
        <taxon>Actinomycetota</taxon>
        <taxon>Actinomycetes</taxon>
        <taxon>Pseudonocardiales</taxon>
        <taxon>Pseudonocardiaceae</taxon>
        <taxon>Pseudonocardia</taxon>
    </lineage>
</organism>
<dbReference type="Pfam" id="PF04149">
    <property type="entry name" value="DUF397"/>
    <property type="match status" value="1"/>
</dbReference>
<feature type="domain" description="DUF397" evidence="1">
    <location>
        <begin position="19"/>
        <end position="60"/>
    </location>
</feature>
<comment type="caution">
    <text evidence="2">The sequence shown here is derived from an EMBL/GenBank/DDBJ whole genome shotgun (WGS) entry which is preliminary data.</text>
</comment>
<sequence>MTGAESELEFVGREFCAVGDCLEAARLPDGRVALRSTLTPDAPLLLVTEGEWAQFLGSVKAGGFDSV</sequence>
<dbReference type="EMBL" id="VFPH01000003">
    <property type="protein sequence ID" value="TQM36353.1"/>
    <property type="molecule type" value="Genomic_DNA"/>
</dbReference>
<accession>A0A543FR97</accession>
<evidence type="ECO:0000259" key="1">
    <source>
        <dbReference type="Pfam" id="PF04149"/>
    </source>
</evidence>
<dbReference type="RefSeq" id="WP_170226022.1">
    <property type="nucleotide sequence ID" value="NZ_VFPH01000003.1"/>
</dbReference>
<name>A0A543FR97_9PSEU</name>
<protein>
    <submittedName>
        <fullName evidence="2">Uncharacterized protein DUF397</fullName>
    </submittedName>
</protein>
<keyword evidence="3" id="KW-1185">Reference proteome</keyword>
<reference evidence="2 3" key="1">
    <citation type="submission" date="2019-06" db="EMBL/GenBank/DDBJ databases">
        <title>Sequencing the genomes of 1000 actinobacteria strains.</title>
        <authorList>
            <person name="Klenk H.-P."/>
        </authorList>
    </citation>
    <scope>NUCLEOTIDE SEQUENCE [LARGE SCALE GENOMIC DNA]</scope>
    <source>
        <strain evidence="2 3">DSM 45511</strain>
    </source>
</reference>
<dbReference type="InterPro" id="IPR007278">
    <property type="entry name" value="DUF397"/>
</dbReference>
<gene>
    <name evidence="2" type="ORF">FB388_7813</name>
</gene>
<proteinExistence type="predicted"/>
<evidence type="ECO:0000313" key="3">
    <source>
        <dbReference type="Proteomes" id="UP000319818"/>
    </source>
</evidence>
<dbReference type="AlphaFoldDB" id="A0A543FR97"/>